<dbReference type="Pfam" id="PF16125">
    <property type="entry name" value="DUF4837"/>
    <property type="match status" value="1"/>
</dbReference>
<accession>A0A3B0UNC6</accession>
<sequence length="154" mass="17956">PTGFYVAKTTPNFMWIRHEANRYSQGILITSVPYKDTAQFSRDKILSQIQKFQLHDIPGPTSGSYMSLDRKFVIPKDSLVTDFPTHYAVEIRGLWRVEHDFMGGPFVSYTFLNDNNNQIVTLFGYVYYPNHQKRDLLLQVESIFYSVKFKTGKK</sequence>
<organism evidence="1">
    <name type="scientific">hydrothermal vent metagenome</name>
    <dbReference type="NCBI Taxonomy" id="652676"/>
    <lineage>
        <taxon>unclassified sequences</taxon>
        <taxon>metagenomes</taxon>
        <taxon>ecological metagenomes</taxon>
    </lineage>
</organism>
<gene>
    <name evidence="1" type="ORF">MNBD_BACTEROID07-324</name>
</gene>
<protein>
    <recommendedName>
        <fullName evidence="2">DUF4837 domain-containing protein</fullName>
    </recommendedName>
</protein>
<reference evidence="1" key="1">
    <citation type="submission" date="2018-06" db="EMBL/GenBank/DDBJ databases">
        <authorList>
            <person name="Zhirakovskaya E."/>
        </authorList>
    </citation>
    <scope>NUCLEOTIDE SEQUENCE</scope>
</reference>
<evidence type="ECO:0000313" key="1">
    <source>
        <dbReference type="EMBL" id="VAW27932.1"/>
    </source>
</evidence>
<dbReference type="InterPro" id="IPR032286">
    <property type="entry name" value="DUF4837"/>
</dbReference>
<feature type="non-terminal residue" evidence="1">
    <location>
        <position position="1"/>
    </location>
</feature>
<dbReference type="EMBL" id="UOET01000176">
    <property type="protein sequence ID" value="VAW27932.1"/>
    <property type="molecule type" value="Genomic_DNA"/>
</dbReference>
<proteinExistence type="predicted"/>
<dbReference type="AlphaFoldDB" id="A0A3B0UNC6"/>
<name>A0A3B0UNC6_9ZZZZ</name>
<evidence type="ECO:0008006" key="2">
    <source>
        <dbReference type="Google" id="ProtNLM"/>
    </source>
</evidence>